<dbReference type="EMBL" id="CADCUP010000165">
    <property type="protein sequence ID" value="CAA9405266.1"/>
    <property type="molecule type" value="Genomic_DNA"/>
</dbReference>
<feature type="non-terminal residue" evidence="2">
    <location>
        <position position="92"/>
    </location>
</feature>
<feature type="compositionally biased region" description="Basic residues" evidence="1">
    <location>
        <begin position="1"/>
        <end position="14"/>
    </location>
</feature>
<reference evidence="2" key="1">
    <citation type="submission" date="2020-02" db="EMBL/GenBank/DDBJ databases">
        <authorList>
            <person name="Meier V. D."/>
        </authorList>
    </citation>
    <scope>NUCLEOTIDE SEQUENCE</scope>
    <source>
        <strain evidence="2">AVDCRST_MAG06</strain>
    </source>
</reference>
<feature type="compositionally biased region" description="Basic residues" evidence="1">
    <location>
        <begin position="25"/>
        <end position="38"/>
    </location>
</feature>
<protein>
    <submittedName>
        <fullName evidence="2">Transcriptional regulator, AsnC family</fullName>
    </submittedName>
</protein>
<evidence type="ECO:0000313" key="2">
    <source>
        <dbReference type="EMBL" id="CAA9405266.1"/>
    </source>
</evidence>
<sequence length="92" mass="10768">DHRHRVRQGRRRAHPGGGRGDRGARGRQRGLLRHRPDRPHRPGAGDQPRRHRLGGGRQAQQGRWRHRHRDPHRLPRLLPARPRVGVLARPRL</sequence>
<proteinExistence type="predicted"/>
<evidence type="ECO:0000256" key="1">
    <source>
        <dbReference type="SAM" id="MobiDB-lite"/>
    </source>
</evidence>
<dbReference type="AlphaFoldDB" id="A0A6J4PB42"/>
<feature type="compositionally biased region" description="Basic residues" evidence="1">
    <location>
        <begin position="63"/>
        <end position="75"/>
    </location>
</feature>
<feature type="non-terminal residue" evidence="2">
    <location>
        <position position="1"/>
    </location>
</feature>
<gene>
    <name evidence="2" type="ORF">AVDCRST_MAG06-2478</name>
</gene>
<accession>A0A6J4PB42</accession>
<organism evidence="2">
    <name type="scientific">uncultured Nocardioides sp</name>
    <dbReference type="NCBI Taxonomy" id="198441"/>
    <lineage>
        <taxon>Bacteria</taxon>
        <taxon>Bacillati</taxon>
        <taxon>Actinomycetota</taxon>
        <taxon>Actinomycetes</taxon>
        <taxon>Propionibacteriales</taxon>
        <taxon>Nocardioidaceae</taxon>
        <taxon>Nocardioides</taxon>
        <taxon>environmental samples</taxon>
    </lineage>
</organism>
<feature type="region of interest" description="Disordered" evidence="1">
    <location>
        <begin position="1"/>
        <end position="92"/>
    </location>
</feature>
<name>A0A6J4PB42_9ACTN</name>